<evidence type="ECO:0000313" key="3">
    <source>
        <dbReference type="Proteomes" id="UP000280307"/>
    </source>
</evidence>
<dbReference type="NCBIfam" id="NF033474">
    <property type="entry name" value="DivGenRetAVD"/>
    <property type="match status" value="1"/>
</dbReference>
<sequence length="119" mass="13868">MNEIPIFAKTYDLLLWLVPTTLKYPREHRFALALRTQQAAFEFNELIVLARKTREKRDLLLRADAHLEQLRLYLRLAHDLKLLTLRQYEHASRQVSAIGALLGDWMKRTTGDKGRSAAP</sequence>
<dbReference type="CDD" id="cd16376">
    <property type="entry name" value="Avd_like"/>
    <property type="match status" value="1"/>
</dbReference>
<dbReference type="InterPro" id="IPR036583">
    <property type="entry name" value="23S_rRNA_IVS_sf"/>
</dbReference>
<dbReference type="Gene3D" id="1.20.1440.60">
    <property type="entry name" value="23S rRNA-intervening sequence"/>
    <property type="match status" value="1"/>
</dbReference>
<dbReference type="Proteomes" id="UP000280307">
    <property type="component" value="Unassembled WGS sequence"/>
</dbReference>
<evidence type="ECO:0000259" key="1">
    <source>
        <dbReference type="Pfam" id="PF22296"/>
    </source>
</evidence>
<accession>A0A426U2A4</accession>
<dbReference type="EMBL" id="RSAS01000319">
    <property type="protein sequence ID" value="RRR73753.1"/>
    <property type="molecule type" value="Genomic_DNA"/>
</dbReference>
<dbReference type="InterPro" id="IPR055360">
    <property type="entry name" value="bAvd"/>
</dbReference>
<dbReference type="Pfam" id="PF22296">
    <property type="entry name" value="bAvd"/>
    <property type="match status" value="1"/>
</dbReference>
<reference evidence="2 3" key="1">
    <citation type="submission" date="2018-12" db="EMBL/GenBank/DDBJ databases">
        <title>Genome Sequence of Candidatus Viridilinea halotolerans isolated from saline sulfide-rich spring.</title>
        <authorList>
            <person name="Grouzdev D.S."/>
            <person name="Burganskaya E.I."/>
            <person name="Krutkina M.S."/>
            <person name="Sukhacheva M.V."/>
            <person name="Gorlenko V.M."/>
        </authorList>
    </citation>
    <scope>NUCLEOTIDE SEQUENCE [LARGE SCALE GENOMIC DNA]</scope>
    <source>
        <strain evidence="2">Chok-6</strain>
    </source>
</reference>
<protein>
    <submittedName>
        <fullName evidence="2">Diversity-generating retroelement protein Avd</fullName>
    </submittedName>
</protein>
<comment type="caution">
    <text evidence="2">The sequence shown here is derived from an EMBL/GenBank/DDBJ whole genome shotgun (WGS) entry which is preliminary data.</text>
</comment>
<gene>
    <name evidence="2" type="primary">avd</name>
    <name evidence="2" type="ORF">EI684_08380</name>
</gene>
<proteinExistence type="predicted"/>
<feature type="domain" description="bAvd-like" evidence="1">
    <location>
        <begin position="8"/>
        <end position="108"/>
    </location>
</feature>
<evidence type="ECO:0000313" key="2">
    <source>
        <dbReference type="EMBL" id="RRR73753.1"/>
    </source>
</evidence>
<dbReference type="SUPFAM" id="SSF158446">
    <property type="entry name" value="IVS-encoded protein-like"/>
    <property type="match status" value="1"/>
</dbReference>
<name>A0A426U2A4_9CHLR</name>
<organism evidence="2 3">
    <name type="scientific">Candidatus Viridilinea halotolerans</name>
    <dbReference type="NCBI Taxonomy" id="2491704"/>
    <lineage>
        <taxon>Bacteria</taxon>
        <taxon>Bacillati</taxon>
        <taxon>Chloroflexota</taxon>
        <taxon>Chloroflexia</taxon>
        <taxon>Chloroflexales</taxon>
        <taxon>Chloroflexineae</taxon>
        <taxon>Oscillochloridaceae</taxon>
        <taxon>Candidatus Viridilinea</taxon>
    </lineage>
</organism>
<dbReference type="AlphaFoldDB" id="A0A426U2A4"/>